<dbReference type="PANTHER" id="PTHR47822">
    <property type="entry name" value="CARBOHYDRATE BINDING DOMAIN CONTAINING PROTEIN"/>
    <property type="match status" value="1"/>
</dbReference>
<dbReference type="SMART" id="SM00320">
    <property type="entry name" value="WD40"/>
    <property type="match status" value="4"/>
</dbReference>
<dbReference type="PROSITE" id="PS50082">
    <property type="entry name" value="WD_REPEATS_2"/>
    <property type="match status" value="2"/>
</dbReference>
<dbReference type="Pfam" id="PF00400">
    <property type="entry name" value="WD40"/>
    <property type="match status" value="1"/>
</dbReference>
<dbReference type="InterPro" id="IPR015943">
    <property type="entry name" value="WD40/YVTN_repeat-like_dom_sf"/>
</dbReference>
<dbReference type="STRING" id="137246.A0A401RJE3"/>
<dbReference type="OrthoDB" id="361494at2759"/>
<name>A0A401RJE3_CHIPU</name>
<dbReference type="SUPFAM" id="SSF50978">
    <property type="entry name" value="WD40 repeat-like"/>
    <property type="match status" value="1"/>
</dbReference>
<reference evidence="2 3" key="1">
    <citation type="journal article" date="2018" name="Nat. Ecol. Evol.">
        <title>Shark genomes provide insights into elasmobranch evolution and the origin of vertebrates.</title>
        <authorList>
            <person name="Hara Y"/>
            <person name="Yamaguchi K"/>
            <person name="Onimaru K"/>
            <person name="Kadota M"/>
            <person name="Koyanagi M"/>
            <person name="Keeley SD"/>
            <person name="Tatsumi K"/>
            <person name="Tanaka K"/>
            <person name="Motone F"/>
            <person name="Kageyama Y"/>
            <person name="Nozu R"/>
            <person name="Adachi N"/>
            <person name="Nishimura O"/>
            <person name="Nakagawa R"/>
            <person name="Tanegashima C"/>
            <person name="Kiyatake I"/>
            <person name="Matsumoto R"/>
            <person name="Murakumo K"/>
            <person name="Nishida K"/>
            <person name="Terakita A"/>
            <person name="Kuratani S"/>
            <person name="Sato K"/>
            <person name="Hyodo S Kuraku.S."/>
        </authorList>
    </citation>
    <scope>NUCLEOTIDE SEQUENCE [LARGE SCALE GENOMIC DNA]</scope>
</reference>
<dbReference type="InterPro" id="IPR001680">
    <property type="entry name" value="WD40_rpt"/>
</dbReference>
<evidence type="ECO:0000256" key="1">
    <source>
        <dbReference type="PROSITE-ProRule" id="PRU00221"/>
    </source>
</evidence>
<feature type="non-terminal residue" evidence="2">
    <location>
        <position position="1"/>
    </location>
</feature>
<sequence>ENTHLYTVDISADGGTYATAGSNRSIKIYDTRTNQVINVLEPADFVTSGKELKPIDGHTRRIFAVRFHPEERHIFVSGGWDDSIKIWDKRMSNEARKVIAGPHICGPAIDIKSSKILTGSWVAKNALQIWDFRKLTPEKNIPFRPDKDHGEFIYAVRYCTNDIIVAGGSGTNSVQAVNFKTDTMLGEIKLPKHPVHVITTVLDGQHIAFGGGGGNLHIAYLH</sequence>
<dbReference type="Proteomes" id="UP000287033">
    <property type="component" value="Unassembled WGS sequence"/>
</dbReference>
<dbReference type="Gene3D" id="2.130.10.10">
    <property type="entry name" value="YVTN repeat-like/Quinoprotein amine dehydrogenase"/>
    <property type="match status" value="2"/>
</dbReference>
<feature type="repeat" description="WD" evidence="1">
    <location>
        <begin position="55"/>
        <end position="97"/>
    </location>
</feature>
<accession>A0A401RJE3</accession>
<feature type="repeat" description="WD" evidence="1">
    <location>
        <begin position="1"/>
        <end position="39"/>
    </location>
</feature>
<evidence type="ECO:0000313" key="3">
    <source>
        <dbReference type="Proteomes" id="UP000287033"/>
    </source>
</evidence>
<protein>
    <submittedName>
        <fullName evidence="2">Uncharacterized protein</fullName>
    </submittedName>
</protein>
<comment type="caution">
    <text evidence="2">The sequence shown here is derived from an EMBL/GenBank/DDBJ whole genome shotgun (WGS) entry which is preliminary data.</text>
</comment>
<dbReference type="OMA" id="EERHIFV"/>
<organism evidence="2 3">
    <name type="scientific">Chiloscyllium punctatum</name>
    <name type="common">Brownbanded bambooshark</name>
    <name type="synonym">Hemiscyllium punctatum</name>
    <dbReference type="NCBI Taxonomy" id="137246"/>
    <lineage>
        <taxon>Eukaryota</taxon>
        <taxon>Metazoa</taxon>
        <taxon>Chordata</taxon>
        <taxon>Craniata</taxon>
        <taxon>Vertebrata</taxon>
        <taxon>Chondrichthyes</taxon>
        <taxon>Elasmobranchii</taxon>
        <taxon>Galeomorphii</taxon>
        <taxon>Galeoidea</taxon>
        <taxon>Orectolobiformes</taxon>
        <taxon>Hemiscylliidae</taxon>
        <taxon>Chiloscyllium</taxon>
    </lineage>
</organism>
<evidence type="ECO:0000313" key="2">
    <source>
        <dbReference type="EMBL" id="GCC18247.1"/>
    </source>
</evidence>
<dbReference type="PANTHER" id="PTHR47822:SF3">
    <property type="entry name" value="ANAPHASE-PROMOTING COMPLEX SUBUNIT 4-LIKE WD40 DOMAIN-CONTAINING PROTEIN"/>
    <property type="match status" value="1"/>
</dbReference>
<dbReference type="InterPro" id="IPR036322">
    <property type="entry name" value="WD40_repeat_dom_sf"/>
</dbReference>
<keyword evidence="3" id="KW-1185">Reference proteome</keyword>
<dbReference type="AlphaFoldDB" id="A0A401RJE3"/>
<proteinExistence type="predicted"/>
<dbReference type="EMBL" id="BEZZ01005812">
    <property type="protein sequence ID" value="GCC18247.1"/>
    <property type="molecule type" value="Genomic_DNA"/>
</dbReference>
<gene>
    <name evidence="2" type="ORF">chiPu_0022070</name>
</gene>
<keyword evidence="1" id="KW-0853">WD repeat</keyword>
<dbReference type="PROSITE" id="PS50294">
    <property type="entry name" value="WD_REPEATS_REGION"/>
    <property type="match status" value="1"/>
</dbReference>